<keyword evidence="1" id="KW-0964">Secreted</keyword>
<dbReference type="PANTHER" id="PTHR31956">
    <property type="entry name" value="NON-SPECIFIC PHOSPHOLIPASE C4-RELATED"/>
    <property type="match status" value="1"/>
</dbReference>
<dbReference type="KEGG" id="mbai:MB901379_03056"/>
<protein>
    <submittedName>
        <fullName evidence="5">Phospholipase C 2</fullName>
        <ecNumber evidence="5">3.1.4.3</ecNumber>
    </submittedName>
</protein>
<dbReference type="InterPro" id="IPR007312">
    <property type="entry name" value="Phosphoesterase"/>
</dbReference>
<feature type="region of interest" description="Disordered" evidence="4">
    <location>
        <begin position="139"/>
        <end position="178"/>
    </location>
</feature>
<evidence type="ECO:0000313" key="5">
    <source>
        <dbReference type="EMBL" id="VDM89479.1"/>
    </source>
</evidence>
<proteinExistence type="predicted"/>
<dbReference type="Proteomes" id="UP000269998">
    <property type="component" value="Chromosome"/>
</dbReference>
<name>A0A3S4FNY5_9MYCO</name>
<evidence type="ECO:0000313" key="6">
    <source>
        <dbReference type="Proteomes" id="UP000269998"/>
    </source>
</evidence>
<sequence length="178" mass="19024">MSWVLPGFLLSEHPAFPANVGAVAIVDVLRILLSNPAVWEKTALIVSYDEIGGFSTMSCRPHHHRGRITVADISSVDGSGGIRGPIGLGFRVPSIVISPNSRGPLMVHDTFDHTSQLKQDSQRTLLNSSGQAAVKRRVLGQSSGAGKTTPGLRMPAGSKDCLMRRMRPILTGSSRSTK</sequence>
<accession>A0A3S4FNY5</accession>
<organism evidence="5 6">
    <name type="scientific">Mycobacterium basiliense</name>
    <dbReference type="NCBI Taxonomy" id="2094119"/>
    <lineage>
        <taxon>Bacteria</taxon>
        <taxon>Bacillati</taxon>
        <taxon>Actinomycetota</taxon>
        <taxon>Actinomycetes</taxon>
        <taxon>Mycobacteriales</taxon>
        <taxon>Mycobacteriaceae</taxon>
        <taxon>Mycobacterium</taxon>
    </lineage>
</organism>
<keyword evidence="6" id="KW-1185">Reference proteome</keyword>
<evidence type="ECO:0000256" key="1">
    <source>
        <dbReference type="ARBA" id="ARBA00022525"/>
    </source>
</evidence>
<dbReference type="Gene3D" id="3.40.720.10">
    <property type="entry name" value="Alkaline Phosphatase, subunit A"/>
    <property type="match status" value="1"/>
</dbReference>
<gene>
    <name evidence="5" type="primary">plcB_1</name>
    <name evidence="5" type="ORF">MB901379_03056</name>
</gene>
<keyword evidence="3" id="KW-0843">Virulence</keyword>
<dbReference type="InterPro" id="IPR017850">
    <property type="entry name" value="Alkaline_phosphatase_core_sf"/>
</dbReference>
<keyword evidence="2 5" id="KW-0378">Hydrolase</keyword>
<evidence type="ECO:0000256" key="4">
    <source>
        <dbReference type="SAM" id="MobiDB-lite"/>
    </source>
</evidence>
<dbReference type="AlphaFoldDB" id="A0A3S4FNY5"/>
<dbReference type="GO" id="GO:0034480">
    <property type="term" value="F:phosphatidylcholine phospholipase C activity"/>
    <property type="evidence" value="ECO:0007669"/>
    <property type="project" value="UniProtKB-EC"/>
</dbReference>
<evidence type="ECO:0000256" key="3">
    <source>
        <dbReference type="ARBA" id="ARBA00023026"/>
    </source>
</evidence>
<dbReference type="Pfam" id="PF04185">
    <property type="entry name" value="Phosphoesterase"/>
    <property type="match status" value="1"/>
</dbReference>
<dbReference type="PANTHER" id="PTHR31956:SF1">
    <property type="entry name" value="NON-SPECIFIC PHOSPHOLIPASE C1"/>
    <property type="match status" value="1"/>
</dbReference>
<evidence type="ECO:0000256" key="2">
    <source>
        <dbReference type="ARBA" id="ARBA00022801"/>
    </source>
</evidence>
<dbReference type="EC" id="3.1.4.3" evidence="5"/>
<reference evidence="6" key="1">
    <citation type="submission" date="2018-02" db="EMBL/GenBank/DDBJ databases">
        <authorList>
            <person name="Seth-Smith MB H."/>
            <person name="Seth-Smith H."/>
        </authorList>
    </citation>
    <scope>NUCLEOTIDE SEQUENCE [LARGE SCALE GENOMIC DNA]</scope>
</reference>
<dbReference type="EMBL" id="LR130759">
    <property type="protein sequence ID" value="VDM89479.1"/>
    <property type="molecule type" value="Genomic_DNA"/>
</dbReference>